<evidence type="ECO:0000256" key="2">
    <source>
        <dbReference type="ARBA" id="ARBA00008402"/>
    </source>
</evidence>
<evidence type="ECO:0000256" key="1">
    <source>
        <dbReference type="ARBA" id="ARBA00004123"/>
    </source>
</evidence>
<feature type="compositionally biased region" description="Acidic residues" evidence="7">
    <location>
        <begin position="87"/>
        <end position="102"/>
    </location>
</feature>
<reference evidence="10 11" key="1">
    <citation type="submission" date="2025-04" db="UniProtKB">
        <authorList>
            <consortium name="RefSeq"/>
        </authorList>
    </citation>
    <scope>IDENTIFICATION</scope>
    <source>
        <tissue evidence="10 11">Gonads</tissue>
    </source>
</reference>
<dbReference type="AlphaFoldDB" id="A0A6J2XMN8"/>
<organism evidence="9 11">
    <name type="scientific">Sitophilus oryzae</name>
    <name type="common">Rice weevil</name>
    <name type="synonym">Curculio oryzae</name>
    <dbReference type="NCBI Taxonomy" id="7048"/>
    <lineage>
        <taxon>Eukaryota</taxon>
        <taxon>Metazoa</taxon>
        <taxon>Ecdysozoa</taxon>
        <taxon>Arthropoda</taxon>
        <taxon>Hexapoda</taxon>
        <taxon>Insecta</taxon>
        <taxon>Pterygota</taxon>
        <taxon>Neoptera</taxon>
        <taxon>Endopterygota</taxon>
        <taxon>Coleoptera</taxon>
        <taxon>Polyphaga</taxon>
        <taxon>Cucujiformia</taxon>
        <taxon>Curculionidae</taxon>
        <taxon>Dryophthorinae</taxon>
        <taxon>Sitophilus</taxon>
    </lineage>
</organism>
<dbReference type="GO" id="GO:0034080">
    <property type="term" value="P:CENP-A containing chromatin assembly"/>
    <property type="evidence" value="ECO:0007669"/>
    <property type="project" value="TreeGrafter"/>
</dbReference>
<dbReference type="Proteomes" id="UP000504635">
    <property type="component" value="Unplaced"/>
</dbReference>
<dbReference type="InterPro" id="IPR019734">
    <property type="entry name" value="TPR_rpt"/>
</dbReference>
<feature type="repeat" description="TPR" evidence="6">
    <location>
        <begin position="234"/>
        <end position="267"/>
    </location>
</feature>
<evidence type="ECO:0000313" key="10">
    <source>
        <dbReference type="RefSeq" id="XP_030751933.1"/>
    </source>
</evidence>
<dbReference type="GO" id="GO:0042393">
    <property type="term" value="F:histone binding"/>
    <property type="evidence" value="ECO:0007669"/>
    <property type="project" value="TreeGrafter"/>
</dbReference>
<dbReference type="InterPro" id="IPR051730">
    <property type="entry name" value="NASP-like"/>
</dbReference>
<dbReference type="CTD" id="4678"/>
<accession>A0A6J2XMN8</accession>
<comment type="similarity">
    <text evidence="2">Belongs to the NASP family.</text>
</comment>
<dbReference type="SUPFAM" id="SSF48452">
    <property type="entry name" value="TPR-like"/>
    <property type="match status" value="1"/>
</dbReference>
<feature type="compositionally biased region" description="Acidic residues" evidence="7">
    <location>
        <begin position="151"/>
        <end position="166"/>
    </location>
</feature>
<proteinExistence type="inferred from homology"/>
<dbReference type="OrthoDB" id="5587616at2759"/>
<dbReference type="PROSITE" id="PS50005">
    <property type="entry name" value="TPR"/>
    <property type="match status" value="1"/>
</dbReference>
<keyword evidence="9" id="KW-1185">Reference proteome</keyword>
<feature type="domain" description="Tetratricopeptide SHNi-TPR" evidence="8">
    <location>
        <begin position="192"/>
        <end position="228"/>
    </location>
</feature>
<evidence type="ECO:0000256" key="7">
    <source>
        <dbReference type="SAM" id="MobiDB-lite"/>
    </source>
</evidence>
<dbReference type="GeneID" id="115879311"/>
<dbReference type="KEGG" id="soy:115879311"/>
<evidence type="ECO:0000256" key="3">
    <source>
        <dbReference type="ARBA" id="ARBA00022737"/>
    </source>
</evidence>
<gene>
    <name evidence="10 11" type="primary">LOC115879311</name>
</gene>
<protein>
    <submittedName>
        <fullName evidence="10 11">Protein HGV2</fullName>
    </submittedName>
</protein>
<dbReference type="SMART" id="SM00028">
    <property type="entry name" value="TPR"/>
    <property type="match status" value="2"/>
</dbReference>
<dbReference type="Gene3D" id="1.25.40.10">
    <property type="entry name" value="Tetratricopeptide repeat domain"/>
    <property type="match status" value="1"/>
</dbReference>
<evidence type="ECO:0000313" key="11">
    <source>
        <dbReference type="RefSeq" id="XP_030751934.1"/>
    </source>
</evidence>
<evidence type="ECO:0000256" key="4">
    <source>
        <dbReference type="ARBA" id="ARBA00022803"/>
    </source>
</evidence>
<dbReference type="RefSeq" id="XP_030751934.1">
    <property type="nucleotide sequence ID" value="XM_030896074.1"/>
</dbReference>
<dbReference type="InterPro" id="IPR019544">
    <property type="entry name" value="Tetratricopeptide_SHNi-TPR_dom"/>
</dbReference>
<feature type="compositionally biased region" description="Polar residues" evidence="7">
    <location>
        <begin position="322"/>
        <end position="336"/>
    </location>
</feature>
<comment type="subcellular location">
    <subcellularLocation>
        <location evidence="1">Nucleus</location>
    </subcellularLocation>
</comment>
<feature type="region of interest" description="Disordered" evidence="7">
    <location>
        <begin position="317"/>
        <end position="364"/>
    </location>
</feature>
<evidence type="ECO:0000313" key="9">
    <source>
        <dbReference type="Proteomes" id="UP000504635"/>
    </source>
</evidence>
<dbReference type="PANTHER" id="PTHR15081">
    <property type="entry name" value="NUCLEAR AUTOANTIGENIC SPERM PROTEIN NASP -RELATED"/>
    <property type="match status" value="1"/>
</dbReference>
<feature type="region of interest" description="Disordered" evidence="7">
    <location>
        <begin position="79"/>
        <end position="168"/>
    </location>
</feature>
<dbReference type="RefSeq" id="XP_030751933.1">
    <property type="nucleotide sequence ID" value="XM_030896073.1"/>
</dbReference>
<dbReference type="PANTHER" id="PTHR15081:SF1">
    <property type="entry name" value="NUCLEAR AUTOANTIGENIC SPERM PROTEIN"/>
    <property type="match status" value="1"/>
</dbReference>
<name>A0A6J2XMN8_SITOR</name>
<evidence type="ECO:0000256" key="5">
    <source>
        <dbReference type="ARBA" id="ARBA00023242"/>
    </source>
</evidence>
<dbReference type="Pfam" id="PF10516">
    <property type="entry name" value="SHNi-TPR"/>
    <property type="match status" value="1"/>
</dbReference>
<dbReference type="Pfam" id="PF13181">
    <property type="entry name" value="TPR_8"/>
    <property type="match status" value="1"/>
</dbReference>
<keyword evidence="5" id="KW-0539">Nucleus</keyword>
<dbReference type="InterPro" id="IPR011990">
    <property type="entry name" value="TPR-like_helical_dom_sf"/>
</dbReference>
<evidence type="ECO:0000256" key="6">
    <source>
        <dbReference type="PROSITE-ProRule" id="PRU00339"/>
    </source>
</evidence>
<sequence>MADVVVDPDCNDPKELFGQGVRACIIQDYEAAVSALGKASELLVAEHKNDLHESLGEVYLYYGKALLGLARDQNEALGDAVPKNSADDSEDDDDEDDEDVKESEEKTETTNDTPAESGDAPDVKEQNGENGITAEASSSSENGKPGPSSANDEETTEEQNGEEEPSDLQVAWEVLELAKKIFENKEDKKSLADTLIVLGEVSLESENFESAINDVKKGLEIQKELFPKDSRTVAESFYKLGMAYSTDSQIDQAIENFNNSLEYLRNRIKTLEEIKLMTQEHKDEVDEIKSLIPDIEDKIADMNVYKEEAIKKISEAFKEPSKQTTDGAGSSKQVSDISHLVKRKRKIEETDPEQNVDNPNKKAA</sequence>
<keyword evidence="3" id="KW-0677">Repeat</keyword>
<dbReference type="GO" id="GO:0006335">
    <property type="term" value="P:DNA replication-dependent chromatin assembly"/>
    <property type="evidence" value="ECO:0007669"/>
    <property type="project" value="TreeGrafter"/>
</dbReference>
<evidence type="ECO:0000259" key="8">
    <source>
        <dbReference type="Pfam" id="PF10516"/>
    </source>
</evidence>
<dbReference type="GO" id="GO:0005654">
    <property type="term" value="C:nucleoplasm"/>
    <property type="evidence" value="ECO:0007669"/>
    <property type="project" value="TreeGrafter"/>
</dbReference>
<keyword evidence="4 6" id="KW-0802">TPR repeat</keyword>